<gene>
    <name evidence="1" type="ORF">A3K49_02510</name>
</gene>
<dbReference type="SUPFAM" id="SSF53448">
    <property type="entry name" value="Nucleotide-diphospho-sugar transferases"/>
    <property type="match status" value="1"/>
</dbReference>
<sequence>MKEIVGLVAVRTESTRLPGKAFRPLAGKPLLEVLVDRLLATKELDDFIICTTVNPSDDKVEEFCRAKKVKCYRGEVKNVLDRFLGATALVPSEYVVRITGDNPLTDFLTMRECFDYMKANRGDYSRQMGVPLGTACEVIRTEALRELSRRTLSHDLTEYMTYFFEMAPFIKNTLYEVRPEHRFPELRLTVDYESDLIFIQKIFDHFGRIPSLQEVVAYCKTLTEYPRVVNDPVAAAEIKNQIKFK</sequence>
<evidence type="ECO:0000313" key="2">
    <source>
        <dbReference type="Proteomes" id="UP000178602"/>
    </source>
</evidence>
<dbReference type="Gene3D" id="3.90.550.10">
    <property type="entry name" value="Spore Coat Polysaccharide Biosynthesis Protein SpsA, Chain A"/>
    <property type="match status" value="1"/>
</dbReference>
<dbReference type="Proteomes" id="UP000178602">
    <property type="component" value="Unassembled WGS sequence"/>
</dbReference>
<dbReference type="Pfam" id="PF02348">
    <property type="entry name" value="CTP_transf_3"/>
    <property type="match status" value="1"/>
</dbReference>
<dbReference type="PANTHER" id="PTHR42866:SF1">
    <property type="entry name" value="SPORE COAT POLYSACCHARIDE BIOSYNTHESIS PROTEIN SPSF"/>
    <property type="match status" value="1"/>
</dbReference>
<dbReference type="InterPro" id="IPR003329">
    <property type="entry name" value="Cytidylyl_trans"/>
</dbReference>
<proteinExistence type="predicted"/>
<comment type="caution">
    <text evidence="1">The sequence shown here is derived from an EMBL/GenBank/DDBJ whole genome shotgun (WGS) entry which is preliminary data.</text>
</comment>
<evidence type="ECO:0000313" key="1">
    <source>
        <dbReference type="EMBL" id="OGC27863.1"/>
    </source>
</evidence>
<dbReference type="AlphaFoldDB" id="A0A1F4T700"/>
<reference evidence="1 2" key="1">
    <citation type="journal article" date="2016" name="Nat. Commun.">
        <title>Thousands of microbial genomes shed light on interconnected biogeochemical processes in an aquifer system.</title>
        <authorList>
            <person name="Anantharaman K."/>
            <person name="Brown C.T."/>
            <person name="Hug L.A."/>
            <person name="Sharon I."/>
            <person name="Castelle C.J."/>
            <person name="Probst A.J."/>
            <person name="Thomas B.C."/>
            <person name="Singh A."/>
            <person name="Wilkins M.J."/>
            <person name="Karaoz U."/>
            <person name="Brodie E.L."/>
            <person name="Williams K.H."/>
            <person name="Hubbard S.S."/>
            <person name="Banfield J.F."/>
        </authorList>
    </citation>
    <scope>NUCLEOTIDE SEQUENCE [LARGE SCALE GENOMIC DNA]</scope>
</reference>
<protein>
    <recommendedName>
        <fullName evidence="3">Acylneuraminate cytidylyltransferase</fullName>
    </recommendedName>
</protein>
<dbReference type="GO" id="GO:0005829">
    <property type="term" value="C:cytosol"/>
    <property type="evidence" value="ECO:0007669"/>
    <property type="project" value="TreeGrafter"/>
</dbReference>
<dbReference type="EMBL" id="MEUG01000001">
    <property type="protein sequence ID" value="OGC27863.1"/>
    <property type="molecule type" value="Genomic_DNA"/>
</dbReference>
<accession>A0A1F4T700</accession>
<evidence type="ECO:0008006" key="3">
    <source>
        <dbReference type="Google" id="ProtNLM"/>
    </source>
</evidence>
<dbReference type="PANTHER" id="PTHR42866">
    <property type="entry name" value="3-DEOXY-MANNO-OCTULOSONATE CYTIDYLYLTRANSFERASE"/>
    <property type="match status" value="1"/>
</dbReference>
<organism evidence="1 2">
    <name type="scientific">candidate division WOR-1 bacterium RIFOXYC12_FULL_54_18</name>
    <dbReference type="NCBI Taxonomy" id="1802584"/>
    <lineage>
        <taxon>Bacteria</taxon>
        <taxon>Bacillati</taxon>
        <taxon>Saganbacteria</taxon>
    </lineage>
</organism>
<dbReference type="InterPro" id="IPR029044">
    <property type="entry name" value="Nucleotide-diphossugar_trans"/>
</dbReference>
<name>A0A1F4T700_UNCSA</name>